<feature type="transmembrane region" description="Helical" evidence="9">
    <location>
        <begin position="365"/>
        <end position="387"/>
    </location>
</feature>
<feature type="transmembrane region" description="Helical" evidence="9">
    <location>
        <begin position="633"/>
        <end position="650"/>
    </location>
</feature>
<feature type="transmembrane region" description="Helical" evidence="9">
    <location>
        <begin position="462"/>
        <end position="483"/>
    </location>
</feature>
<evidence type="ECO:0000256" key="6">
    <source>
        <dbReference type="ARBA" id="ARBA00023136"/>
    </source>
</evidence>
<gene>
    <name evidence="14" type="ORF">BKA15_006026</name>
</gene>
<dbReference type="InterPro" id="IPR046806">
    <property type="entry name" value="MrpA_C/MbhE"/>
</dbReference>
<feature type="domain" description="Na+/H+ antiporter MnhB subunit-related protein" evidence="11">
    <location>
        <begin position="816"/>
        <end position="939"/>
    </location>
</feature>
<evidence type="ECO:0000313" key="14">
    <source>
        <dbReference type="EMBL" id="NYE74697.1"/>
    </source>
</evidence>
<feature type="transmembrane region" description="Helical" evidence="9">
    <location>
        <begin position="607"/>
        <end position="626"/>
    </location>
</feature>
<dbReference type="GO" id="GO:0005886">
    <property type="term" value="C:plasma membrane"/>
    <property type="evidence" value="ECO:0007669"/>
    <property type="project" value="UniProtKB-SubCell"/>
</dbReference>
<dbReference type="EMBL" id="JACCBU010000001">
    <property type="protein sequence ID" value="NYE74697.1"/>
    <property type="molecule type" value="Genomic_DNA"/>
</dbReference>
<dbReference type="InterPro" id="IPR001750">
    <property type="entry name" value="ND/Mrp_TM"/>
</dbReference>
<dbReference type="Pfam" id="PF20501">
    <property type="entry name" value="MbhE"/>
    <property type="match status" value="1"/>
</dbReference>
<dbReference type="Pfam" id="PF00361">
    <property type="entry name" value="Proton_antipo_M"/>
    <property type="match status" value="1"/>
</dbReference>
<dbReference type="NCBIfam" id="NF009284">
    <property type="entry name" value="PRK12644.1"/>
    <property type="match status" value="1"/>
</dbReference>
<feature type="transmembrane region" description="Helical" evidence="9">
    <location>
        <begin position="407"/>
        <end position="431"/>
    </location>
</feature>
<name>A0A7Y9ID91_9ACTN</name>
<proteinExistence type="predicted"/>
<dbReference type="InterPro" id="IPR050616">
    <property type="entry name" value="CPA3_Na-H_Antiporter_A"/>
</dbReference>
<evidence type="ECO:0000256" key="1">
    <source>
        <dbReference type="ARBA" id="ARBA00004651"/>
    </source>
</evidence>
<dbReference type="Pfam" id="PF04039">
    <property type="entry name" value="MnhB"/>
    <property type="match status" value="1"/>
</dbReference>
<feature type="domain" description="MrpA C-terminal/MbhD" evidence="12">
    <location>
        <begin position="616"/>
        <end position="680"/>
    </location>
</feature>
<evidence type="ECO:0000256" key="3">
    <source>
        <dbReference type="ARBA" id="ARBA00022475"/>
    </source>
</evidence>
<feature type="domain" description="NADH:quinone oxidoreductase/Mrp antiporter transmembrane" evidence="10">
    <location>
        <begin position="124"/>
        <end position="396"/>
    </location>
</feature>
<dbReference type="PANTHER" id="PTHR43373:SF1">
    <property type="entry name" value="NA(+)_H(+) ANTIPORTER SUBUNIT A"/>
    <property type="match status" value="1"/>
</dbReference>
<evidence type="ECO:0000259" key="11">
    <source>
        <dbReference type="Pfam" id="PF04039"/>
    </source>
</evidence>
<dbReference type="InterPro" id="IPR042106">
    <property type="entry name" value="Nuo/plastoQ_OxRdtase_6_NuoJ"/>
</dbReference>
<feature type="transmembrane region" description="Helical" evidence="9">
    <location>
        <begin position="295"/>
        <end position="316"/>
    </location>
</feature>
<keyword evidence="5 9" id="KW-1133">Transmembrane helix</keyword>
<evidence type="ECO:0000259" key="13">
    <source>
        <dbReference type="Pfam" id="PF20501"/>
    </source>
</evidence>
<feature type="transmembrane region" description="Helical" evidence="9">
    <location>
        <begin position="695"/>
        <end position="719"/>
    </location>
</feature>
<evidence type="ECO:0000256" key="9">
    <source>
        <dbReference type="SAM" id="Phobius"/>
    </source>
</evidence>
<feature type="transmembrane region" description="Helical" evidence="9">
    <location>
        <begin position="575"/>
        <end position="595"/>
    </location>
</feature>
<keyword evidence="15" id="KW-1185">Reference proteome</keyword>
<feature type="transmembrane region" description="Helical" evidence="9">
    <location>
        <begin position="503"/>
        <end position="527"/>
    </location>
</feature>
<organism evidence="14 15">
    <name type="scientific">Microlunatus parietis</name>
    <dbReference type="NCBI Taxonomy" id="682979"/>
    <lineage>
        <taxon>Bacteria</taxon>
        <taxon>Bacillati</taxon>
        <taxon>Actinomycetota</taxon>
        <taxon>Actinomycetes</taxon>
        <taxon>Propionibacteriales</taxon>
        <taxon>Propionibacteriaceae</taxon>
        <taxon>Microlunatus</taxon>
    </lineage>
</organism>
<evidence type="ECO:0000256" key="2">
    <source>
        <dbReference type="ARBA" id="ARBA00022448"/>
    </source>
</evidence>
<evidence type="ECO:0000256" key="4">
    <source>
        <dbReference type="ARBA" id="ARBA00022692"/>
    </source>
</evidence>
<dbReference type="InterPro" id="IPR007182">
    <property type="entry name" value="MnhB"/>
</dbReference>
<dbReference type="InterPro" id="IPR025383">
    <property type="entry name" value="MrpA_C/MbhD"/>
</dbReference>
<accession>A0A7Y9ID91</accession>
<feature type="transmembrane region" description="Helical" evidence="9">
    <location>
        <begin position="128"/>
        <end position="145"/>
    </location>
</feature>
<feature type="transmembrane region" description="Helical" evidence="9">
    <location>
        <begin position="322"/>
        <end position="344"/>
    </location>
</feature>
<evidence type="ECO:0000259" key="12">
    <source>
        <dbReference type="Pfam" id="PF13244"/>
    </source>
</evidence>
<dbReference type="AlphaFoldDB" id="A0A7Y9ID91"/>
<reference evidence="14 15" key="1">
    <citation type="submission" date="2020-07" db="EMBL/GenBank/DDBJ databases">
        <title>Sequencing the genomes of 1000 actinobacteria strains.</title>
        <authorList>
            <person name="Klenk H.-P."/>
        </authorList>
    </citation>
    <scope>NUCLEOTIDE SEQUENCE [LARGE SCALE GENOMIC DNA]</scope>
    <source>
        <strain evidence="14 15">DSM 22083</strain>
    </source>
</reference>
<keyword evidence="2" id="KW-0813">Transport</keyword>
<feature type="transmembrane region" description="Helical" evidence="9">
    <location>
        <begin position="656"/>
        <end position="675"/>
    </location>
</feature>
<dbReference type="RefSeq" id="WP_179757199.1">
    <property type="nucleotide sequence ID" value="NZ_JACCBU010000001.1"/>
</dbReference>
<evidence type="ECO:0000256" key="5">
    <source>
        <dbReference type="ARBA" id="ARBA00022989"/>
    </source>
</evidence>
<feature type="transmembrane region" description="Helical" evidence="9">
    <location>
        <begin position="918"/>
        <end position="939"/>
    </location>
</feature>
<protein>
    <submittedName>
        <fullName evidence="14">Multicomponent Na+:H+ antiporter subunit A</fullName>
    </submittedName>
</protein>
<feature type="domain" description="MrpA C-terminal/MbhE" evidence="13">
    <location>
        <begin position="694"/>
        <end position="769"/>
    </location>
</feature>
<dbReference type="Proteomes" id="UP000569914">
    <property type="component" value="Unassembled WGS sequence"/>
</dbReference>
<feature type="compositionally biased region" description="Low complexity" evidence="8">
    <location>
        <begin position="963"/>
        <end position="974"/>
    </location>
</feature>
<keyword evidence="6 9" id="KW-0472">Membrane</keyword>
<feature type="transmembrane region" description="Helical" evidence="9">
    <location>
        <begin position="157"/>
        <end position="183"/>
    </location>
</feature>
<feature type="transmembrane region" description="Helical" evidence="9">
    <location>
        <begin position="752"/>
        <end position="771"/>
    </location>
</feature>
<evidence type="ECO:0000259" key="10">
    <source>
        <dbReference type="Pfam" id="PF00361"/>
    </source>
</evidence>
<dbReference type="PANTHER" id="PTHR43373">
    <property type="entry name" value="NA(+)/H(+) ANTIPORTER SUBUNIT"/>
    <property type="match status" value="1"/>
</dbReference>
<dbReference type="Pfam" id="PF13244">
    <property type="entry name" value="MbhD"/>
    <property type="match status" value="1"/>
</dbReference>
<keyword evidence="4 7" id="KW-0812">Transmembrane</keyword>
<feature type="transmembrane region" description="Helical" evidence="9">
    <location>
        <begin position="203"/>
        <end position="228"/>
    </location>
</feature>
<feature type="region of interest" description="Disordered" evidence="8">
    <location>
        <begin position="950"/>
        <end position="974"/>
    </location>
</feature>
<evidence type="ECO:0000256" key="8">
    <source>
        <dbReference type="SAM" id="MobiDB-lite"/>
    </source>
</evidence>
<feature type="transmembrane region" description="Helical" evidence="9">
    <location>
        <begin position="268"/>
        <end position="288"/>
    </location>
</feature>
<feature type="transmembrane region" description="Helical" evidence="9">
    <location>
        <begin position="819"/>
        <end position="838"/>
    </location>
</feature>
<sequence>MTLLIAVHFGVAMLAPLLARWLRCRAYFVLALPPLATAIWLGLQGPAVLAGAAPTESLPWIPALGIDLSFRLGILQWVLGLIVSAVGALVLFYCRWYFADEDPAPRTSAVLTAFAGAMLGLVTADDLIVLYVFWELTTVFSYLLIGHKPTRSANRRAALNALIVTTFGGLAMLTGIIMLAVTSGTFSISEILSRADLQLASPVIVAAVILILVGALSKSALVPFHFWLPGAMAAPTPISAYLHAAAMVKAGVYLVALLAPTFAGQPGWRPIVLTLGAVTMIVGAWRALRQYDIKVLLAYGTVSQLGFLVFMCGLGTRSAELAGVAMIISHALFKAALFLIVGIVDRSAGSRDIRRLSGLGRSLPVIAVTAGLASASMAAVPPLIGFVTKEAAFESLTYLADGDGVGIPKLPALLLIAAILVGSSLTVAYSLRFLWGTFATKALPDEPGDPEPTRCRRIPAGFAAAPLILAAASLVGGFLGPQLTAVLEPVAATVPTGHESHGIALWHGFTPPLLMSALVLLVGFLMFRHREWIGRIQATLPRVPDAQETYQWLMRGLDRVAVETTAVTQRGSLPIYLGAIMLVLVCAPGGVLLIMTDFPSGFRIADSPGQVLVAAVMIIAAFGAATARGRMKAVILVGVTGYGVALLFLLHGAPDLALTQILIETVILVVFVLVLRKLPKYFTNRPLHSSRWWRLAIAAAVGFVIAAIAFVASGSRIAIPVSTAFPEAAKDFGYGLNIVNVTLVDIRAWDTMGEISVLVVAATGVASLIFIRTRNIDLTRLAGPRGGRRNRLNGNGRSMVWLRGGVTLSPLKRSLIFEVVTRLLFGTMMVTSVYLLLVGHNAPGGGFAGGMVAGMALVIRYLVGGRHELDEAAPVDAGRLLGIGLIIAGLSTVAPIAVGGRIGQSYDISIAVPWLGNPHLVTSVFFDVGVYLVVIGMMLDLARSLGSGIDQHEEQDRTPAPLGATTAAGSSAAR</sequence>
<keyword evidence="3" id="KW-1003">Cell membrane</keyword>
<feature type="transmembrane region" description="Helical" evidence="9">
    <location>
        <begin position="74"/>
        <end position="94"/>
    </location>
</feature>
<feature type="transmembrane region" description="Helical" evidence="9">
    <location>
        <begin position="106"/>
        <end position="122"/>
    </location>
</feature>
<feature type="transmembrane region" description="Helical" evidence="9">
    <location>
        <begin position="875"/>
        <end position="898"/>
    </location>
</feature>
<dbReference type="Gene3D" id="1.20.120.1200">
    <property type="entry name" value="NADH-ubiquinone/plastoquinone oxidoreductase chain 6, subunit NuoJ"/>
    <property type="match status" value="1"/>
</dbReference>
<dbReference type="PRINTS" id="PR01434">
    <property type="entry name" value="NADHDHGNASE5"/>
</dbReference>
<evidence type="ECO:0000313" key="15">
    <source>
        <dbReference type="Proteomes" id="UP000569914"/>
    </source>
</evidence>
<comment type="caution">
    <text evidence="14">The sequence shown here is derived from an EMBL/GenBank/DDBJ whole genome shotgun (WGS) entry which is preliminary data.</text>
</comment>
<comment type="subcellular location">
    <subcellularLocation>
        <location evidence="1">Cell membrane</location>
        <topology evidence="1">Multi-pass membrane protein</topology>
    </subcellularLocation>
    <subcellularLocation>
        <location evidence="7">Membrane</location>
        <topology evidence="7">Multi-pass membrane protein</topology>
    </subcellularLocation>
</comment>
<evidence type="ECO:0000256" key="7">
    <source>
        <dbReference type="RuleBase" id="RU000320"/>
    </source>
</evidence>
<feature type="transmembrane region" description="Helical" evidence="9">
    <location>
        <begin position="844"/>
        <end position="863"/>
    </location>
</feature>